<feature type="chain" id="PRO_5001646011" description="Phosphatidylglycerol/phosphatidylinositol transfer protein" evidence="8">
    <location>
        <begin position="20"/>
        <end position="178"/>
    </location>
</feature>
<dbReference type="OrthoDB" id="6409159at2759"/>
<organism evidence="10 11">
    <name type="scientific">Pleurotus ostreatus (strain PC15)</name>
    <name type="common">Oyster mushroom</name>
    <dbReference type="NCBI Taxonomy" id="1137138"/>
    <lineage>
        <taxon>Eukaryota</taxon>
        <taxon>Fungi</taxon>
        <taxon>Dikarya</taxon>
        <taxon>Basidiomycota</taxon>
        <taxon>Agaricomycotina</taxon>
        <taxon>Agaricomycetes</taxon>
        <taxon>Agaricomycetidae</taxon>
        <taxon>Agaricales</taxon>
        <taxon>Pleurotineae</taxon>
        <taxon>Pleurotaceae</taxon>
        <taxon>Pleurotus</taxon>
    </lineage>
</organism>
<evidence type="ECO:0000256" key="2">
    <source>
        <dbReference type="ARBA" id="ARBA00006370"/>
    </source>
</evidence>
<evidence type="ECO:0000256" key="1">
    <source>
        <dbReference type="ARBA" id="ARBA00002053"/>
    </source>
</evidence>
<evidence type="ECO:0000256" key="3">
    <source>
        <dbReference type="ARBA" id="ARBA00011245"/>
    </source>
</evidence>
<keyword evidence="5" id="KW-0813">Transport</keyword>
<dbReference type="InParanoid" id="A0A067NRY6"/>
<comment type="similarity">
    <text evidence="2">Belongs to the NPC2 family.</text>
</comment>
<dbReference type="Gene3D" id="2.70.220.10">
    <property type="entry name" value="Ganglioside GM2 activator"/>
    <property type="match status" value="2"/>
</dbReference>
<dbReference type="FunFam" id="2.70.220.10:FF:000004">
    <property type="entry name" value="Related to phosphatidylglycerol/phosphatidylinositol transfer protein"/>
    <property type="match status" value="1"/>
</dbReference>
<dbReference type="EMBL" id="KL198006">
    <property type="protein sequence ID" value="KDQ30714.1"/>
    <property type="molecule type" value="Genomic_DNA"/>
</dbReference>
<accession>A0A067NRY6</accession>
<dbReference type="FunCoup" id="A0A067NRY6">
    <property type="interactions" value="1"/>
</dbReference>
<proteinExistence type="inferred from homology"/>
<evidence type="ECO:0000256" key="7">
    <source>
        <dbReference type="ARBA" id="ARBA00023055"/>
    </source>
</evidence>
<dbReference type="InterPro" id="IPR014756">
    <property type="entry name" value="Ig_E-set"/>
</dbReference>
<dbReference type="AlphaFoldDB" id="A0A067NRY6"/>
<gene>
    <name evidence="10" type="ORF">PLEOSDRAFT_1088496</name>
</gene>
<dbReference type="SUPFAM" id="SSF81296">
    <property type="entry name" value="E set domains"/>
    <property type="match status" value="1"/>
</dbReference>
<comment type="subunit">
    <text evidence="3">Monomer.</text>
</comment>
<dbReference type="PANTHER" id="PTHR11306:SF0">
    <property type="entry name" value="PHOSPHATIDYLGLYCEROL_PHOSPHATIDYLINOSITOL TRANSFER PROTEIN"/>
    <property type="match status" value="1"/>
</dbReference>
<feature type="domain" description="MD-2-related lipid-recognition" evidence="9">
    <location>
        <begin position="43"/>
        <end position="165"/>
    </location>
</feature>
<dbReference type="InterPro" id="IPR039670">
    <property type="entry name" value="NPC2-like"/>
</dbReference>
<evidence type="ECO:0000313" key="10">
    <source>
        <dbReference type="EMBL" id="KDQ30714.1"/>
    </source>
</evidence>
<name>A0A067NRY6_PLEO1</name>
<dbReference type="GO" id="GO:0032934">
    <property type="term" value="F:sterol binding"/>
    <property type="evidence" value="ECO:0007669"/>
    <property type="project" value="InterPro"/>
</dbReference>
<dbReference type="STRING" id="1137138.A0A067NRY6"/>
<dbReference type="PANTHER" id="PTHR11306">
    <property type="entry name" value="NIEMANN PICK TYPE C2 PROTEIN NPC2-RELATED"/>
    <property type="match status" value="1"/>
</dbReference>
<evidence type="ECO:0000259" key="9">
    <source>
        <dbReference type="SMART" id="SM00737"/>
    </source>
</evidence>
<dbReference type="InterPro" id="IPR036846">
    <property type="entry name" value="GM2-AP_sf"/>
</dbReference>
<dbReference type="HOGENOM" id="CLU_097982_3_0_1"/>
<evidence type="ECO:0000256" key="5">
    <source>
        <dbReference type="ARBA" id="ARBA00022448"/>
    </source>
</evidence>
<dbReference type="InterPro" id="IPR003172">
    <property type="entry name" value="ML_dom"/>
</dbReference>
<dbReference type="Pfam" id="PF02221">
    <property type="entry name" value="E1_DerP2_DerF2"/>
    <property type="match status" value="1"/>
</dbReference>
<dbReference type="InterPro" id="IPR033917">
    <property type="entry name" value="ML_PG-PI_TP"/>
</dbReference>
<evidence type="ECO:0000256" key="6">
    <source>
        <dbReference type="ARBA" id="ARBA00022729"/>
    </source>
</evidence>
<dbReference type="GO" id="GO:0032366">
    <property type="term" value="P:intracellular sterol transport"/>
    <property type="evidence" value="ECO:0007669"/>
    <property type="project" value="InterPro"/>
</dbReference>
<reference evidence="11" key="1">
    <citation type="journal article" date="2014" name="Proc. Natl. Acad. Sci. U.S.A.">
        <title>Extensive sampling of basidiomycete genomes demonstrates inadequacy of the white-rot/brown-rot paradigm for wood decay fungi.</title>
        <authorList>
            <person name="Riley R."/>
            <person name="Salamov A.A."/>
            <person name="Brown D.W."/>
            <person name="Nagy L.G."/>
            <person name="Floudas D."/>
            <person name="Held B.W."/>
            <person name="Levasseur A."/>
            <person name="Lombard V."/>
            <person name="Morin E."/>
            <person name="Otillar R."/>
            <person name="Lindquist E.A."/>
            <person name="Sun H."/>
            <person name="LaButti K.M."/>
            <person name="Schmutz J."/>
            <person name="Jabbour D."/>
            <person name="Luo H."/>
            <person name="Baker S.E."/>
            <person name="Pisabarro A.G."/>
            <person name="Walton J.D."/>
            <person name="Blanchette R.A."/>
            <person name="Henrissat B."/>
            <person name="Martin F."/>
            <person name="Cullen D."/>
            <person name="Hibbett D.S."/>
            <person name="Grigoriev I.V."/>
        </authorList>
    </citation>
    <scope>NUCLEOTIDE SEQUENCE [LARGE SCALE GENOMIC DNA]</scope>
    <source>
        <strain evidence="11">PC15</strain>
    </source>
</reference>
<keyword evidence="7" id="KW-0445">Lipid transport</keyword>
<keyword evidence="6 8" id="KW-0732">Signal</keyword>
<dbReference type="SMART" id="SM00737">
    <property type="entry name" value="ML"/>
    <property type="match status" value="1"/>
</dbReference>
<dbReference type="VEuPathDB" id="FungiDB:PLEOSDRAFT_1088496"/>
<evidence type="ECO:0000313" key="11">
    <source>
        <dbReference type="Proteomes" id="UP000027073"/>
    </source>
</evidence>
<evidence type="ECO:0000256" key="4">
    <source>
        <dbReference type="ARBA" id="ARBA00016056"/>
    </source>
</evidence>
<protein>
    <recommendedName>
        <fullName evidence="4">Phosphatidylglycerol/phosphatidylinositol transfer protein</fullName>
    </recommendedName>
</protein>
<evidence type="ECO:0000256" key="8">
    <source>
        <dbReference type="SAM" id="SignalP"/>
    </source>
</evidence>
<dbReference type="CDD" id="cd00917">
    <property type="entry name" value="PG-PI_TP"/>
    <property type="match status" value="1"/>
</dbReference>
<comment type="function">
    <text evidence="1">Catalyzes the intermembrane transfer of phosphatidylglycerol and phosphatidylinositol.</text>
</comment>
<dbReference type="Proteomes" id="UP000027073">
    <property type="component" value="Unassembled WGS sequence"/>
</dbReference>
<sequence length="178" mass="19655">MTRYAFSFLLATLAVLSRASPLDSTQIALTGGDTVHTTDDWGYTDCGLPTDPIQITSIVVTPDPPQPGKNMTVKVKATAIERVEEGAYADVTVKLGLIKLLHKQFDLCEEARNADTDVKCPVEPGDYEVEQTVELPKEIPKAKFVVNVRGYTADDDDLVCLDLRVNFMKRPFFKSLGF</sequence>
<feature type="signal peptide" evidence="8">
    <location>
        <begin position="1"/>
        <end position="19"/>
    </location>
</feature>